<keyword evidence="1" id="KW-0472">Membrane</keyword>
<dbReference type="AlphaFoldDB" id="A0A6N6RI21"/>
<evidence type="ECO:0000256" key="1">
    <source>
        <dbReference type="SAM" id="Phobius"/>
    </source>
</evidence>
<name>A0A6N6RI21_9FLAO</name>
<keyword evidence="1" id="KW-1133">Transmembrane helix</keyword>
<feature type="transmembrane region" description="Helical" evidence="1">
    <location>
        <begin position="36"/>
        <end position="54"/>
    </location>
</feature>
<protein>
    <submittedName>
        <fullName evidence="2">TIGR02206 family membrane protein</fullName>
    </submittedName>
</protein>
<comment type="caution">
    <text evidence="2">The sequence shown here is derived from an EMBL/GenBank/DDBJ whole genome shotgun (WGS) entry which is preliminary data.</text>
</comment>
<keyword evidence="3" id="KW-1185">Reference proteome</keyword>
<dbReference type="Proteomes" id="UP000468650">
    <property type="component" value="Unassembled WGS sequence"/>
</dbReference>
<dbReference type="OrthoDB" id="9813172at2"/>
<evidence type="ECO:0000313" key="2">
    <source>
        <dbReference type="EMBL" id="KAB2810089.1"/>
    </source>
</evidence>
<feature type="transmembrane region" description="Helical" evidence="1">
    <location>
        <begin position="147"/>
        <end position="167"/>
    </location>
</feature>
<feature type="transmembrane region" description="Helical" evidence="1">
    <location>
        <begin position="66"/>
        <end position="87"/>
    </location>
</feature>
<dbReference type="EMBL" id="WBVO01000005">
    <property type="protein sequence ID" value="KAB2810089.1"/>
    <property type="molecule type" value="Genomic_DNA"/>
</dbReference>
<proteinExistence type="predicted"/>
<dbReference type="Pfam" id="PF14808">
    <property type="entry name" value="TMEM164"/>
    <property type="match status" value="1"/>
</dbReference>
<evidence type="ECO:0000313" key="3">
    <source>
        <dbReference type="Proteomes" id="UP000468650"/>
    </source>
</evidence>
<gene>
    <name evidence="2" type="ORF">F8C67_07585</name>
</gene>
<feature type="transmembrane region" description="Helical" evidence="1">
    <location>
        <begin position="117"/>
        <end position="135"/>
    </location>
</feature>
<feature type="transmembrane region" description="Helical" evidence="1">
    <location>
        <begin position="179"/>
        <end position="200"/>
    </location>
</feature>
<feature type="transmembrane region" description="Helical" evidence="1">
    <location>
        <begin position="220"/>
        <end position="243"/>
    </location>
</feature>
<organism evidence="2 3">
    <name type="scientific">Phaeocystidibacter luteus</name>
    <dbReference type="NCBI Taxonomy" id="911197"/>
    <lineage>
        <taxon>Bacteria</taxon>
        <taxon>Pseudomonadati</taxon>
        <taxon>Bacteroidota</taxon>
        <taxon>Flavobacteriia</taxon>
        <taxon>Flavobacteriales</taxon>
        <taxon>Phaeocystidibacteraceae</taxon>
        <taxon>Phaeocystidibacter</taxon>
    </lineage>
</organism>
<keyword evidence="1" id="KW-0812">Transmembrane</keyword>
<dbReference type="InterPro" id="IPR011737">
    <property type="entry name" value="CHP02206_TP0381"/>
</dbReference>
<accession>A0A6N6RI21</accession>
<feature type="transmembrane region" description="Helical" evidence="1">
    <location>
        <begin position="93"/>
        <end position="112"/>
    </location>
</feature>
<reference evidence="2 3" key="1">
    <citation type="submission" date="2019-09" db="EMBL/GenBank/DDBJ databases">
        <title>Genomes of family Cryomorphaceae.</title>
        <authorList>
            <person name="Bowman J.P."/>
        </authorList>
    </citation>
    <scope>NUCLEOTIDE SEQUENCE [LARGE SCALE GENOMIC DNA]</scope>
    <source>
        <strain evidence="2 3">LMG 25704</strain>
    </source>
</reference>
<sequence length="261" mass="30258">MVRWNGNNFFLSYFRRKPKLTFLDHHIVEIGTGDWYQGWGILLILCLSVLYLLPRLGRKGMRSAEKVWALLLFLSWGLEQVVLIRTGNWDATWALPLQLCSLSGMLTIFTLITRNKWTYLFVLFWGISGGLHSFLTPEMTLGGQGVLFFTYIFWHSSIIAMPLYFFFQHKWGIPRNAFLIVWGWTHFVWLAVGILDYTIGANYMYVMEPPLVDNPFVQGAFPYHLIGFEIAGILHFGLTHLVFRKLQKIKSIGESPIWLSA</sequence>
<dbReference type="NCBIfam" id="TIGR02206">
    <property type="entry name" value="intg_mem_TP0381"/>
    <property type="match status" value="1"/>
</dbReference>